<gene>
    <name evidence="2" type="ORF">MKZ38_004184</name>
</gene>
<organism evidence="2 3">
    <name type="scientific">Zalerion maritima</name>
    <dbReference type="NCBI Taxonomy" id="339359"/>
    <lineage>
        <taxon>Eukaryota</taxon>
        <taxon>Fungi</taxon>
        <taxon>Dikarya</taxon>
        <taxon>Ascomycota</taxon>
        <taxon>Pezizomycotina</taxon>
        <taxon>Sordariomycetes</taxon>
        <taxon>Lulworthiomycetidae</taxon>
        <taxon>Lulworthiales</taxon>
        <taxon>Lulworthiaceae</taxon>
        <taxon>Zalerion</taxon>
    </lineage>
</organism>
<dbReference type="Proteomes" id="UP001201980">
    <property type="component" value="Unassembled WGS sequence"/>
</dbReference>
<sequence>MAASTPGYIHPLDFPYPYQKPTFTSLLSCLQTLRLDPPTWGSKSKSRSSLSSHQGEQESRHQRQQHRQLVTSYLTRIISSPLSWIPSDDEREILWEEASRRLSERCGRSGMGEMTRFWPFVPAGGGIGMGEDGDMGKAKETEGEELFEEFTLTIREPPLTGDHLGLKTWCSSCVMAQKLPEFRRKHLGHLFPVKSKGEEEEERGEEAPAVFKETKGQTSPQSLNDGIDSGYASIRTSGEFQDITRPSIVQEAIPSLTPRRPAILELGSGTGLLGLSSSILFAPSSTHVLLTDLPSPEIISNLSRNISANLPLIESRGGSVSCAPLTWGDNVLLLPPNFHSPPESSSPPSSPPSSEPKDAKEELVAVPNHSFPLILVADPLYDAPHPALLSSCITTHLSLSSAARCIAMVPLRDEATRGLLASFLSEMSRCEPIPFVLVDEGSVRGQDDWEEASNGGGYYGDGEDEDRSEAGSGVVECWWGVFKRNV</sequence>
<dbReference type="PANTHER" id="PTHR14614">
    <property type="entry name" value="HEPATOCELLULAR CARCINOMA-ASSOCIATED ANTIGEN"/>
    <property type="match status" value="1"/>
</dbReference>
<evidence type="ECO:0000256" key="1">
    <source>
        <dbReference type="SAM" id="MobiDB-lite"/>
    </source>
</evidence>
<dbReference type="EMBL" id="JAKWBI020000245">
    <property type="protein sequence ID" value="KAJ2898072.1"/>
    <property type="molecule type" value="Genomic_DNA"/>
</dbReference>
<dbReference type="PANTHER" id="PTHR14614:SF156">
    <property type="entry name" value="PROTEIN-LYSINE N-METHYLTRANSFERASE EFM2"/>
    <property type="match status" value="1"/>
</dbReference>
<proteinExistence type="predicted"/>
<accession>A0AAD5RMY6</accession>
<dbReference type="Gene3D" id="3.40.50.150">
    <property type="entry name" value="Vaccinia Virus protein VP39"/>
    <property type="match status" value="1"/>
</dbReference>
<dbReference type="InterPro" id="IPR029063">
    <property type="entry name" value="SAM-dependent_MTases_sf"/>
</dbReference>
<feature type="region of interest" description="Disordered" evidence="1">
    <location>
        <begin position="446"/>
        <end position="469"/>
    </location>
</feature>
<reference evidence="2" key="1">
    <citation type="submission" date="2022-07" db="EMBL/GenBank/DDBJ databases">
        <title>Draft genome sequence of Zalerion maritima ATCC 34329, a (micro)plastics degrading marine fungus.</title>
        <authorList>
            <person name="Paco A."/>
            <person name="Goncalves M.F.M."/>
            <person name="Rocha-Santos T.A.P."/>
            <person name="Alves A."/>
        </authorList>
    </citation>
    <scope>NUCLEOTIDE SEQUENCE</scope>
    <source>
        <strain evidence="2">ATCC 34329</strain>
    </source>
</reference>
<dbReference type="AlphaFoldDB" id="A0AAD5RMY6"/>
<feature type="compositionally biased region" description="Pro residues" evidence="1">
    <location>
        <begin position="344"/>
        <end position="354"/>
    </location>
</feature>
<name>A0AAD5RMY6_9PEZI</name>
<dbReference type="Pfam" id="PF10294">
    <property type="entry name" value="Methyltransf_16"/>
    <property type="match status" value="1"/>
</dbReference>
<evidence type="ECO:0000313" key="2">
    <source>
        <dbReference type="EMBL" id="KAJ2898072.1"/>
    </source>
</evidence>
<feature type="region of interest" description="Disordered" evidence="1">
    <location>
        <begin position="337"/>
        <end position="360"/>
    </location>
</feature>
<dbReference type="GO" id="GO:0005829">
    <property type="term" value="C:cytosol"/>
    <property type="evidence" value="ECO:0007669"/>
    <property type="project" value="TreeGrafter"/>
</dbReference>
<feature type="region of interest" description="Disordered" evidence="1">
    <location>
        <begin position="195"/>
        <end position="225"/>
    </location>
</feature>
<keyword evidence="3" id="KW-1185">Reference proteome</keyword>
<dbReference type="GO" id="GO:0008757">
    <property type="term" value="F:S-adenosylmethionine-dependent methyltransferase activity"/>
    <property type="evidence" value="ECO:0007669"/>
    <property type="project" value="UniProtKB-ARBA"/>
</dbReference>
<comment type="caution">
    <text evidence="2">The sequence shown here is derived from an EMBL/GenBank/DDBJ whole genome shotgun (WGS) entry which is preliminary data.</text>
</comment>
<protein>
    <submittedName>
        <fullName evidence="2">Protein-lysine N-methyltransferase EFM2</fullName>
    </submittedName>
</protein>
<dbReference type="InterPro" id="IPR019410">
    <property type="entry name" value="Methyltransf_16"/>
</dbReference>
<evidence type="ECO:0000313" key="3">
    <source>
        <dbReference type="Proteomes" id="UP001201980"/>
    </source>
</evidence>
<feature type="region of interest" description="Disordered" evidence="1">
    <location>
        <begin position="38"/>
        <end position="66"/>
    </location>
</feature>